<dbReference type="AlphaFoldDB" id="A0A558RCY5"/>
<dbReference type="GO" id="GO:0005737">
    <property type="term" value="C:cytoplasm"/>
    <property type="evidence" value="ECO:0007669"/>
    <property type="project" value="UniProtKB-SubCell"/>
</dbReference>
<comment type="similarity">
    <text evidence="6">Belongs to the methyltransferase superfamily. RsmI family.</text>
</comment>
<dbReference type="PIRSF" id="PIRSF005917">
    <property type="entry name" value="MTase_YraL"/>
    <property type="match status" value="1"/>
</dbReference>
<dbReference type="GO" id="GO:0070677">
    <property type="term" value="F:rRNA (cytosine-2'-O-)-methyltransferase activity"/>
    <property type="evidence" value="ECO:0007669"/>
    <property type="project" value="UniProtKB-UniRule"/>
</dbReference>
<feature type="domain" description="RsmI HTH" evidence="8">
    <location>
        <begin position="246"/>
        <end position="290"/>
    </location>
</feature>
<dbReference type="RefSeq" id="WP_145147396.1">
    <property type="nucleotide sequence ID" value="NZ_VNIM01000003.1"/>
</dbReference>
<dbReference type="PANTHER" id="PTHR46111:SF1">
    <property type="entry name" value="RIBOSOMAL RNA SMALL SUBUNIT METHYLTRANSFERASE I"/>
    <property type="match status" value="1"/>
</dbReference>
<proteinExistence type="inferred from homology"/>
<comment type="function">
    <text evidence="6">Catalyzes the 2'-O-methylation of the ribose of cytidine 1402 (C1402) in 16S rRNA.</text>
</comment>
<dbReference type="InterPro" id="IPR018063">
    <property type="entry name" value="SAM_MeTrfase_RsmI_CS"/>
</dbReference>
<keyword evidence="2 6" id="KW-0698">rRNA processing</keyword>
<evidence type="ECO:0000256" key="3">
    <source>
        <dbReference type="ARBA" id="ARBA00022603"/>
    </source>
</evidence>
<dbReference type="OrthoDB" id="9809084at2"/>
<dbReference type="EC" id="2.1.1.198" evidence="6"/>
<dbReference type="PROSITE" id="PS01296">
    <property type="entry name" value="RSMI"/>
    <property type="match status" value="1"/>
</dbReference>
<gene>
    <name evidence="6 9" type="primary">rsmI</name>
    <name evidence="9" type="ORF">FOY91_01490</name>
</gene>
<protein>
    <recommendedName>
        <fullName evidence="6">Ribosomal RNA small subunit methyltransferase I</fullName>
        <ecNumber evidence="6">2.1.1.198</ecNumber>
    </recommendedName>
    <alternativeName>
        <fullName evidence="6">16S rRNA 2'-O-ribose C1402 methyltransferase</fullName>
    </alternativeName>
    <alternativeName>
        <fullName evidence="6">rRNA (cytidine-2'-O-)-methyltransferase RsmI</fullName>
    </alternativeName>
</protein>
<evidence type="ECO:0000256" key="2">
    <source>
        <dbReference type="ARBA" id="ARBA00022552"/>
    </source>
</evidence>
<sequence>MNDPHPDTLASDRPASDRLAPGLYIVATPIGNLGDLSPRAASILSRADVIAVEDSRVTGKLLNHIGVKRPMTAYHDHNADRVRPGLVARMGAEAIALTSDAGTPLISDPGFKLVRDARAAGHAVVTIPGPCAAIAALTLAGLPTDRFFFLGFLPAKEKAKADAIAEVAAVRATLILYESGPRLAATLALLAEGLGNREAAVAREISKAYEECVTDTLSALAARYENAPPKGEIVIVVAPPGEAAAPPEADVDDALIEAMTRLPTAGAAGEVAKATGLPRRDLYARAMALRDEAKGAEDA</sequence>
<keyword evidence="4 6" id="KW-0808">Transferase</keyword>
<feature type="domain" description="Tetrapyrrole methylase" evidence="7">
    <location>
        <begin position="23"/>
        <end position="220"/>
    </location>
</feature>
<dbReference type="InterPro" id="IPR035996">
    <property type="entry name" value="4pyrrol_Methylase_sf"/>
</dbReference>
<organism evidence="9 10">
    <name type="scientific">Alterirhizorhabdus solaris</name>
    <dbReference type="NCBI Taxonomy" id="2529389"/>
    <lineage>
        <taxon>Bacteria</taxon>
        <taxon>Pseudomonadati</taxon>
        <taxon>Pseudomonadota</taxon>
        <taxon>Alphaproteobacteria</taxon>
        <taxon>Sphingomonadales</taxon>
        <taxon>Rhizorhabdaceae</taxon>
        <taxon>Alterirhizorhabdus</taxon>
    </lineage>
</organism>
<dbReference type="Pfam" id="PF23016">
    <property type="entry name" value="RsmI_C"/>
    <property type="match status" value="1"/>
</dbReference>
<dbReference type="Proteomes" id="UP000318681">
    <property type="component" value="Unassembled WGS sequence"/>
</dbReference>
<dbReference type="Pfam" id="PF00590">
    <property type="entry name" value="TP_methylase"/>
    <property type="match status" value="1"/>
</dbReference>
<dbReference type="InterPro" id="IPR014776">
    <property type="entry name" value="4pyrrole_Mease_sub2"/>
</dbReference>
<evidence type="ECO:0000256" key="5">
    <source>
        <dbReference type="ARBA" id="ARBA00022691"/>
    </source>
</evidence>
<dbReference type="PANTHER" id="PTHR46111">
    <property type="entry name" value="RIBOSOMAL RNA SMALL SUBUNIT METHYLTRANSFERASE I"/>
    <property type="match status" value="1"/>
</dbReference>
<evidence type="ECO:0000256" key="4">
    <source>
        <dbReference type="ARBA" id="ARBA00022679"/>
    </source>
</evidence>
<evidence type="ECO:0000256" key="6">
    <source>
        <dbReference type="HAMAP-Rule" id="MF_01877"/>
    </source>
</evidence>
<accession>A0A558RCY5</accession>
<keyword evidence="5 6" id="KW-0949">S-adenosyl-L-methionine</keyword>
<dbReference type="CDD" id="cd11648">
    <property type="entry name" value="RsmI"/>
    <property type="match status" value="1"/>
</dbReference>
<dbReference type="NCBIfam" id="TIGR00096">
    <property type="entry name" value="16S rRNA (cytidine(1402)-2'-O)-methyltransferase"/>
    <property type="match status" value="1"/>
</dbReference>
<evidence type="ECO:0000256" key="1">
    <source>
        <dbReference type="ARBA" id="ARBA00022490"/>
    </source>
</evidence>
<evidence type="ECO:0000259" key="8">
    <source>
        <dbReference type="Pfam" id="PF23016"/>
    </source>
</evidence>
<keyword evidence="3 6" id="KW-0489">Methyltransferase</keyword>
<dbReference type="FunFam" id="3.30.950.10:FF:000002">
    <property type="entry name" value="Ribosomal RNA small subunit methyltransferase I"/>
    <property type="match status" value="1"/>
</dbReference>
<comment type="catalytic activity">
    <reaction evidence="6">
        <text>cytidine(1402) in 16S rRNA + S-adenosyl-L-methionine = 2'-O-methylcytidine(1402) in 16S rRNA + S-adenosyl-L-homocysteine + H(+)</text>
        <dbReference type="Rhea" id="RHEA:42924"/>
        <dbReference type="Rhea" id="RHEA-COMP:10285"/>
        <dbReference type="Rhea" id="RHEA-COMP:10286"/>
        <dbReference type="ChEBI" id="CHEBI:15378"/>
        <dbReference type="ChEBI" id="CHEBI:57856"/>
        <dbReference type="ChEBI" id="CHEBI:59789"/>
        <dbReference type="ChEBI" id="CHEBI:74495"/>
        <dbReference type="ChEBI" id="CHEBI:82748"/>
        <dbReference type="EC" id="2.1.1.198"/>
    </reaction>
</comment>
<dbReference type="InterPro" id="IPR014777">
    <property type="entry name" value="4pyrrole_Mease_sub1"/>
</dbReference>
<dbReference type="EMBL" id="VNIM01000003">
    <property type="protein sequence ID" value="TVV77236.1"/>
    <property type="molecule type" value="Genomic_DNA"/>
</dbReference>
<evidence type="ECO:0000313" key="10">
    <source>
        <dbReference type="Proteomes" id="UP000318681"/>
    </source>
</evidence>
<dbReference type="InterPro" id="IPR008189">
    <property type="entry name" value="rRNA_ssu_MeTfrase_I"/>
</dbReference>
<reference evidence="9 10" key="1">
    <citation type="submission" date="2019-07" db="EMBL/GenBank/DDBJ databases">
        <title>Sphingomonas solaris sp. nov., isolated from a solar panel from Boston, Massachusetts.</title>
        <authorList>
            <person name="Tanner K."/>
            <person name="Pascual J."/>
            <person name="Mancuso C."/>
            <person name="Pereto J."/>
            <person name="Khalil A."/>
            <person name="Vilanova C."/>
        </authorList>
    </citation>
    <scope>NUCLEOTIDE SEQUENCE [LARGE SCALE GENOMIC DNA]</scope>
    <source>
        <strain evidence="9 10">R4DWN</strain>
    </source>
</reference>
<name>A0A558RCY5_9SPHN</name>
<keyword evidence="1 6" id="KW-0963">Cytoplasm</keyword>
<dbReference type="InterPro" id="IPR053910">
    <property type="entry name" value="RsmI_HTH"/>
</dbReference>
<dbReference type="InterPro" id="IPR000878">
    <property type="entry name" value="4pyrrol_Mease"/>
</dbReference>
<evidence type="ECO:0000259" key="7">
    <source>
        <dbReference type="Pfam" id="PF00590"/>
    </source>
</evidence>
<keyword evidence="10" id="KW-1185">Reference proteome</keyword>
<comment type="caution">
    <text evidence="9">The sequence shown here is derived from an EMBL/GenBank/DDBJ whole genome shotgun (WGS) entry which is preliminary data.</text>
</comment>
<dbReference type="Gene3D" id="3.30.950.10">
    <property type="entry name" value="Methyltransferase, Cobalt-precorrin-4 Transmethylase, Domain 2"/>
    <property type="match status" value="1"/>
</dbReference>
<comment type="subcellular location">
    <subcellularLocation>
        <location evidence="6">Cytoplasm</location>
    </subcellularLocation>
</comment>
<evidence type="ECO:0000313" key="9">
    <source>
        <dbReference type="EMBL" id="TVV77236.1"/>
    </source>
</evidence>
<dbReference type="Gene3D" id="3.40.1010.10">
    <property type="entry name" value="Cobalt-precorrin-4 Transmethylase, Domain 1"/>
    <property type="match status" value="1"/>
</dbReference>
<dbReference type="HAMAP" id="MF_01877">
    <property type="entry name" value="16SrRNA_methyltr_I"/>
    <property type="match status" value="1"/>
</dbReference>
<dbReference type="SUPFAM" id="SSF53790">
    <property type="entry name" value="Tetrapyrrole methylase"/>
    <property type="match status" value="1"/>
</dbReference>